<dbReference type="Pfam" id="PF13445">
    <property type="entry name" value="zf-RING_UBOX"/>
    <property type="match status" value="1"/>
</dbReference>
<feature type="coiled-coil region" evidence="5">
    <location>
        <begin position="316"/>
        <end position="343"/>
    </location>
</feature>
<keyword evidence="2 4" id="KW-0863">Zinc-finger</keyword>
<dbReference type="SMART" id="SM00336">
    <property type="entry name" value="BBOX"/>
    <property type="match status" value="1"/>
</dbReference>
<dbReference type="PROSITE" id="PS50188">
    <property type="entry name" value="B302_SPRY"/>
    <property type="match status" value="1"/>
</dbReference>
<dbReference type="FunFam" id="2.60.120.920:FF:000004">
    <property type="entry name" value="Butyrophilin subfamily 1 member A1"/>
    <property type="match status" value="1"/>
</dbReference>
<proteinExistence type="predicted"/>
<dbReference type="InterPro" id="IPR000315">
    <property type="entry name" value="Znf_B-box"/>
</dbReference>
<dbReference type="Gene3D" id="2.60.120.920">
    <property type="match status" value="1"/>
</dbReference>
<dbReference type="InterPro" id="IPR001870">
    <property type="entry name" value="B30.2/SPRY"/>
</dbReference>
<reference evidence="10" key="3">
    <citation type="submission" date="2025-09" db="UniProtKB">
        <authorList>
            <consortium name="Ensembl"/>
        </authorList>
    </citation>
    <scope>IDENTIFICATION</scope>
</reference>
<evidence type="ECO:0000259" key="8">
    <source>
        <dbReference type="PROSITE" id="PS50119"/>
    </source>
</evidence>
<evidence type="ECO:0000256" key="6">
    <source>
        <dbReference type="SAM" id="MobiDB-lite"/>
    </source>
</evidence>
<dbReference type="InterPro" id="IPR017907">
    <property type="entry name" value="Znf_RING_CS"/>
</dbReference>
<evidence type="ECO:0000259" key="9">
    <source>
        <dbReference type="PROSITE" id="PS50188"/>
    </source>
</evidence>
<dbReference type="InterPro" id="IPR003879">
    <property type="entry name" value="Butyrophylin_SPRY"/>
</dbReference>
<dbReference type="AlphaFoldDB" id="A0A673AGK7"/>
<dbReference type="InterPro" id="IPR027370">
    <property type="entry name" value="Znf-RING_euk"/>
</dbReference>
<name>A0A673AGK7_9TELE</name>
<dbReference type="InterPro" id="IPR003877">
    <property type="entry name" value="SPRY_dom"/>
</dbReference>
<dbReference type="Pfam" id="PF13765">
    <property type="entry name" value="PRY"/>
    <property type="match status" value="1"/>
</dbReference>
<evidence type="ECO:0000256" key="2">
    <source>
        <dbReference type="ARBA" id="ARBA00022771"/>
    </source>
</evidence>
<dbReference type="InterPro" id="IPR058030">
    <property type="entry name" value="TRIM8/14/16/25/29/45/65_CC"/>
</dbReference>
<dbReference type="Pfam" id="PF00643">
    <property type="entry name" value="zf-B_box"/>
    <property type="match status" value="1"/>
</dbReference>
<dbReference type="SUPFAM" id="SSF57845">
    <property type="entry name" value="B-box zinc-binding domain"/>
    <property type="match status" value="1"/>
</dbReference>
<dbReference type="InterPro" id="IPR001841">
    <property type="entry name" value="Znf_RING"/>
</dbReference>
<dbReference type="InterPro" id="IPR013083">
    <property type="entry name" value="Znf_RING/FYVE/PHD"/>
</dbReference>
<protein>
    <submittedName>
        <fullName evidence="10">E3 ubiquitin-protein ligase TRIM39-like</fullName>
    </submittedName>
</protein>
<dbReference type="PRINTS" id="PR01407">
    <property type="entry name" value="BUTYPHLNCDUF"/>
</dbReference>
<gene>
    <name evidence="10" type="primary">LOC115438698</name>
</gene>
<dbReference type="PANTHER" id="PTHR24103">
    <property type="entry name" value="E3 UBIQUITIN-PROTEIN LIGASE TRIM"/>
    <property type="match status" value="1"/>
</dbReference>
<feature type="region of interest" description="Disordered" evidence="6">
    <location>
        <begin position="77"/>
        <end position="107"/>
    </location>
</feature>
<dbReference type="PROSITE" id="PS00518">
    <property type="entry name" value="ZF_RING_1"/>
    <property type="match status" value="1"/>
</dbReference>
<keyword evidence="1" id="KW-0479">Metal-binding</keyword>
<keyword evidence="11" id="KW-1185">Reference proteome</keyword>
<dbReference type="GeneID" id="115438698"/>
<dbReference type="SUPFAM" id="SSF49899">
    <property type="entry name" value="Concanavalin A-like lectins/glucanases"/>
    <property type="match status" value="1"/>
</dbReference>
<evidence type="ECO:0000313" key="11">
    <source>
        <dbReference type="Proteomes" id="UP000472271"/>
    </source>
</evidence>
<dbReference type="Proteomes" id="UP000472271">
    <property type="component" value="Chromosome 18"/>
</dbReference>
<organism evidence="10 11">
    <name type="scientific">Sphaeramia orbicularis</name>
    <name type="common">orbiculate cardinalfish</name>
    <dbReference type="NCBI Taxonomy" id="375764"/>
    <lineage>
        <taxon>Eukaryota</taxon>
        <taxon>Metazoa</taxon>
        <taxon>Chordata</taxon>
        <taxon>Craniata</taxon>
        <taxon>Vertebrata</taxon>
        <taxon>Euteleostomi</taxon>
        <taxon>Actinopterygii</taxon>
        <taxon>Neopterygii</taxon>
        <taxon>Teleostei</taxon>
        <taxon>Neoteleostei</taxon>
        <taxon>Acanthomorphata</taxon>
        <taxon>Gobiaria</taxon>
        <taxon>Kurtiformes</taxon>
        <taxon>Apogonoidei</taxon>
        <taxon>Apogonidae</taxon>
        <taxon>Apogoninae</taxon>
        <taxon>Sphaeramia</taxon>
    </lineage>
</organism>
<evidence type="ECO:0000313" key="10">
    <source>
        <dbReference type="Ensembl" id="ENSSORP00005027517.1"/>
    </source>
</evidence>
<dbReference type="PROSITE" id="PS50119">
    <property type="entry name" value="ZF_BBOX"/>
    <property type="match status" value="1"/>
</dbReference>
<dbReference type="InParanoid" id="A0A673AGK7"/>
<sequence>MSFYGSFLSDEQFQCSICLDVFTNPSSTPCGHSFCMPCISRYWDGLKVCQCPLCKKTFQKRPDLQINRTLREITEQFRSMKGGGGGMGQDKRGGRGGGGGGGGDGDDFLHELQRKVLQHPPKHNDFNEAQFQGQPIQTCYSPTHSQYTNKLASSVPNQSPMAALVLMQTHNHNSIAPPWSFSNRRRFTLSGAADSHSLPLCDLHHRGIMLYCRDDQMCICPECATSDHPDHDVVNIETEYVKTKAQLSTSQQEIQEMIRERIKKIDEIKKSVTEMELAVERETAGSVCMMSALVSAIERSQAELMEVMEMSRRAAGHQADTMIRQLEMEVAELKRRENALAKLSQSDDHMHCVKTFPALSVPPPAKDWSGVSVNSDLGTGTIYRSLAALVEKFQEELKHIAETGFPASALEPSPVRTQPRMKRLQEYAVDVTLDSDTAHPRLILSEDLKSVKCGDRHQLVPDNPERFDRVVCVLGREAISSGRHYWEVEVGGKTDWDLGVAKQSINRKGKIEVTPNNGYWFLSLRDKSKYAFRTETSTDVPLNLRPHKIGIFVDFERGQVSFYNVDTKIHIYTFNDVFNENIYPFFSPFTNKSGKNDGPLVITPVNPTE</sequence>
<feature type="domain" description="RING-type" evidence="7">
    <location>
        <begin position="15"/>
        <end position="55"/>
    </location>
</feature>
<evidence type="ECO:0000256" key="1">
    <source>
        <dbReference type="ARBA" id="ARBA00022723"/>
    </source>
</evidence>
<dbReference type="SMART" id="SM00449">
    <property type="entry name" value="SPRY"/>
    <property type="match status" value="1"/>
</dbReference>
<dbReference type="InterPro" id="IPR050143">
    <property type="entry name" value="TRIM/RBCC"/>
</dbReference>
<evidence type="ECO:0000256" key="4">
    <source>
        <dbReference type="PROSITE-ProRule" id="PRU00024"/>
    </source>
</evidence>
<dbReference type="SUPFAM" id="SSF57850">
    <property type="entry name" value="RING/U-box"/>
    <property type="match status" value="1"/>
</dbReference>
<dbReference type="CDD" id="cd19769">
    <property type="entry name" value="Bbox2_TRIM16-like"/>
    <property type="match status" value="1"/>
</dbReference>
<feature type="domain" description="B30.2/SPRY" evidence="9">
    <location>
        <begin position="411"/>
        <end position="605"/>
    </location>
</feature>
<evidence type="ECO:0000256" key="3">
    <source>
        <dbReference type="ARBA" id="ARBA00022833"/>
    </source>
</evidence>
<dbReference type="Pfam" id="PF25600">
    <property type="entry name" value="TRIM_CC"/>
    <property type="match status" value="1"/>
</dbReference>
<dbReference type="OrthoDB" id="6270329at2759"/>
<reference evidence="10" key="2">
    <citation type="submission" date="2025-08" db="UniProtKB">
        <authorList>
            <consortium name="Ensembl"/>
        </authorList>
    </citation>
    <scope>IDENTIFICATION</scope>
</reference>
<dbReference type="InterPro" id="IPR006574">
    <property type="entry name" value="PRY"/>
</dbReference>
<evidence type="ECO:0000256" key="5">
    <source>
        <dbReference type="SAM" id="Coils"/>
    </source>
</evidence>
<evidence type="ECO:0000259" key="7">
    <source>
        <dbReference type="PROSITE" id="PS50089"/>
    </source>
</evidence>
<dbReference type="SMART" id="SM00589">
    <property type="entry name" value="PRY"/>
    <property type="match status" value="1"/>
</dbReference>
<dbReference type="SMART" id="SM00184">
    <property type="entry name" value="RING"/>
    <property type="match status" value="1"/>
</dbReference>
<dbReference type="Gene3D" id="3.30.160.60">
    <property type="entry name" value="Classic Zinc Finger"/>
    <property type="match status" value="1"/>
</dbReference>
<dbReference type="InterPro" id="IPR043136">
    <property type="entry name" value="B30.2/SPRY_sf"/>
</dbReference>
<dbReference type="Pfam" id="PF00622">
    <property type="entry name" value="SPRY"/>
    <property type="match status" value="1"/>
</dbReference>
<keyword evidence="3" id="KW-0862">Zinc</keyword>
<dbReference type="RefSeq" id="XP_030018338.1">
    <property type="nucleotide sequence ID" value="XM_030162478.1"/>
</dbReference>
<dbReference type="InterPro" id="IPR013320">
    <property type="entry name" value="ConA-like_dom_sf"/>
</dbReference>
<dbReference type="Ensembl" id="ENSSORT00005028306.1">
    <property type="protein sequence ID" value="ENSSORP00005027517.1"/>
    <property type="gene ID" value="ENSSORG00005013148.1"/>
</dbReference>
<dbReference type="CDD" id="cd13733">
    <property type="entry name" value="SPRY_PRY_C-I_1"/>
    <property type="match status" value="1"/>
</dbReference>
<keyword evidence="5" id="KW-0175">Coiled coil</keyword>
<dbReference type="Gene3D" id="3.30.40.10">
    <property type="entry name" value="Zinc/RING finger domain, C3HC4 (zinc finger)"/>
    <property type="match status" value="1"/>
</dbReference>
<accession>A0A673AGK7</accession>
<dbReference type="PROSITE" id="PS50089">
    <property type="entry name" value="ZF_RING_2"/>
    <property type="match status" value="1"/>
</dbReference>
<dbReference type="GO" id="GO:0008270">
    <property type="term" value="F:zinc ion binding"/>
    <property type="evidence" value="ECO:0007669"/>
    <property type="project" value="UniProtKB-KW"/>
</dbReference>
<feature type="domain" description="B box-type" evidence="8">
    <location>
        <begin position="196"/>
        <end position="236"/>
    </location>
</feature>
<reference evidence="10" key="1">
    <citation type="submission" date="2019-06" db="EMBL/GenBank/DDBJ databases">
        <authorList>
            <consortium name="Wellcome Sanger Institute Data Sharing"/>
        </authorList>
    </citation>
    <scope>NUCLEOTIDE SEQUENCE [LARGE SCALE GENOMIC DNA]</scope>
</reference>